<comment type="caution">
    <text evidence="3">The sequence shown here is derived from an EMBL/GenBank/DDBJ whole genome shotgun (WGS) entry which is preliminary data.</text>
</comment>
<dbReference type="Proteomes" id="UP000034196">
    <property type="component" value="Unassembled WGS sequence"/>
</dbReference>
<evidence type="ECO:0000256" key="2">
    <source>
        <dbReference type="SAM" id="Phobius"/>
    </source>
</evidence>
<accession>A0A1J4NRD7</accession>
<dbReference type="OrthoDB" id="509727at85011"/>
<feature type="region of interest" description="Disordered" evidence="1">
    <location>
        <begin position="89"/>
        <end position="111"/>
    </location>
</feature>
<gene>
    <name evidence="3" type="ORF">WN71_026665</name>
</gene>
<evidence type="ECO:0000256" key="1">
    <source>
        <dbReference type="SAM" id="MobiDB-lite"/>
    </source>
</evidence>
<dbReference type="AlphaFoldDB" id="A0A1J4NRD7"/>
<protein>
    <submittedName>
        <fullName evidence="3">Uncharacterized protein</fullName>
    </submittedName>
</protein>
<dbReference type="InterPro" id="IPR006311">
    <property type="entry name" value="TAT_signal"/>
</dbReference>
<evidence type="ECO:0000313" key="4">
    <source>
        <dbReference type="Proteomes" id="UP000034196"/>
    </source>
</evidence>
<reference evidence="3" key="1">
    <citation type="submission" date="2016-10" db="EMBL/GenBank/DDBJ databases">
        <title>Genome sequence of Streptomyces mangrovisoli MUSC 149.</title>
        <authorList>
            <person name="Lee L.-H."/>
            <person name="Ser H.-L."/>
        </authorList>
    </citation>
    <scope>NUCLEOTIDE SEQUENCE [LARGE SCALE GENOMIC DNA]</scope>
    <source>
        <strain evidence="3">MUSC 149</strain>
    </source>
</reference>
<name>A0A1J4NRD7_9ACTN</name>
<proteinExistence type="predicted"/>
<organism evidence="3 4">
    <name type="scientific">Streptomyces mangrovisoli</name>
    <dbReference type="NCBI Taxonomy" id="1428628"/>
    <lineage>
        <taxon>Bacteria</taxon>
        <taxon>Bacillati</taxon>
        <taxon>Actinomycetota</taxon>
        <taxon>Actinomycetes</taxon>
        <taxon>Kitasatosporales</taxon>
        <taxon>Streptomycetaceae</taxon>
        <taxon>Streptomyces</taxon>
    </lineage>
</organism>
<evidence type="ECO:0000313" key="3">
    <source>
        <dbReference type="EMBL" id="OIJ64880.1"/>
    </source>
</evidence>
<feature type="transmembrane region" description="Helical" evidence="2">
    <location>
        <begin position="12"/>
        <end position="34"/>
    </location>
</feature>
<dbReference type="EMBL" id="LAVA02000069">
    <property type="protein sequence ID" value="OIJ64880.1"/>
    <property type="molecule type" value="Genomic_DNA"/>
</dbReference>
<dbReference type="RefSeq" id="WP_046589966.1">
    <property type="nucleotide sequence ID" value="NZ_LAVA02000069.1"/>
</dbReference>
<keyword evidence="2" id="KW-0812">Transmembrane</keyword>
<keyword evidence="2" id="KW-1133">Transmembrane helix</keyword>
<keyword evidence="4" id="KW-1185">Reference proteome</keyword>
<sequence>MTADQERDGRRSWALLGAGAAVVLTAGGVAYGVAPAASTSSTTSAVTEAAGTLDIDVRGAAGARWSVRSTTARPAYTFSPGTARSTCALGSPDPSGTRAVGQGPANAVDGRPETAWHCASRTARLVLDLRDRSRLTDVGLLPGAVGTAPANASRLRPRVASVTHAVWTFLLRGHVVGTCAEDIAPTGTAMAWAHLPALMTADRIVLDVAGAGGGAPAGQLPDSGGVAVSDVRLADDTDF</sequence>
<keyword evidence="2" id="KW-0472">Membrane</keyword>
<dbReference type="PROSITE" id="PS51318">
    <property type="entry name" value="TAT"/>
    <property type="match status" value="1"/>
</dbReference>